<evidence type="ECO:0008006" key="2">
    <source>
        <dbReference type="Google" id="ProtNLM"/>
    </source>
</evidence>
<comment type="caution">
    <text evidence="1">The sequence shown here is derived from an EMBL/GenBank/DDBJ whole genome shotgun (WGS) entry which is preliminary data.</text>
</comment>
<reference evidence="1" key="1">
    <citation type="journal article" date="2015" name="Proc. Natl. Acad. Sci. U.S.A.">
        <title>Networks of energetic and metabolic interactions define dynamics in microbial communities.</title>
        <authorList>
            <person name="Embree M."/>
            <person name="Liu J.K."/>
            <person name="Al-Bassam M.M."/>
            <person name="Zengler K."/>
        </authorList>
    </citation>
    <scope>NUCLEOTIDE SEQUENCE</scope>
</reference>
<sequence>MASAEAAAGIISIQSPASVAITAEDAVILVMNAGKQALITAIIETSGDYRYAYQQIAAIATQIAEEV</sequence>
<dbReference type="AlphaFoldDB" id="A0A0W8FH28"/>
<accession>A0A0W8FH28</accession>
<proteinExistence type="predicted"/>
<evidence type="ECO:0000313" key="1">
    <source>
        <dbReference type="EMBL" id="KUG20213.1"/>
    </source>
</evidence>
<protein>
    <recommendedName>
        <fullName evidence="2">Roadblock/LAMTOR2 domain-containing protein</fullName>
    </recommendedName>
</protein>
<name>A0A0W8FH28_9ZZZZ</name>
<dbReference type="EMBL" id="LNQE01001213">
    <property type="protein sequence ID" value="KUG20213.1"/>
    <property type="molecule type" value="Genomic_DNA"/>
</dbReference>
<gene>
    <name evidence="1" type="ORF">ASZ90_010059</name>
</gene>
<organism evidence="1">
    <name type="scientific">hydrocarbon metagenome</name>
    <dbReference type="NCBI Taxonomy" id="938273"/>
    <lineage>
        <taxon>unclassified sequences</taxon>
        <taxon>metagenomes</taxon>
        <taxon>ecological metagenomes</taxon>
    </lineage>
</organism>